<dbReference type="CDD" id="cd13615">
    <property type="entry name" value="PBP2_ProWY"/>
    <property type="match status" value="1"/>
</dbReference>
<dbReference type="Pfam" id="PF04069">
    <property type="entry name" value="OpuAC"/>
    <property type="match status" value="1"/>
</dbReference>
<dbReference type="EMBL" id="FOTS01000033">
    <property type="protein sequence ID" value="SFM02233.1"/>
    <property type="molecule type" value="Genomic_DNA"/>
</dbReference>
<feature type="domain" description="ABC-type glycine betaine transport system substrate-binding" evidence="2">
    <location>
        <begin position="42"/>
        <end position="302"/>
    </location>
</feature>
<dbReference type="Proteomes" id="UP000199520">
    <property type="component" value="Unassembled WGS sequence"/>
</dbReference>
<dbReference type="Gene3D" id="3.40.190.10">
    <property type="entry name" value="Periplasmic binding protein-like II"/>
    <property type="match status" value="1"/>
</dbReference>
<keyword evidence="1" id="KW-0732">Signal</keyword>
<evidence type="ECO:0000259" key="2">
    <source>
        <dbReference type="Pfam" id="PF04069"/>
    </source>
</evidence>
<dbReference type="PROSITE" id="PS51257">
    <property type="entry name" value="PROKAR_LIPOPROTEIN"/>
    <property type="match status" value="1"/>
</dbReference>
<dbReference type="Gene3D" id="3.40.190.120">
    <property type="entry name" value="Osmoprotection protein (prox), domain 2"/>
    <property type="match status" value="1"/>
</dbReference>
<proteinExistence type="predicted"/>
<accession>A0A1I4MGQ7</accession>
<gene>
    <name evidence="3" type="ORF">SAMN04490355_103344</name>
</gene>
<organism evidence="3 4">
    <name type="scientific">Pelosinus propionicus DSM 13327</name>
    <dbReference type="NCBI Taxonomy" id="1123291"/>
    <lineage>
        <taxon>Bacteria</taxon>
        <taxon>Bacillati</taxon>
        <taxon>Bacillota</taxon>
        <taxon>Negativicutes</taxon>
        <taxon>Selenomonadales</taxon>
        <taxon>Sporomusaceae</taxon>
        <taxon>Pelosinus</taxon>
    </lineage>
</organism>
<evidence type="ECO:0000256" key="1">
    <source>
        <dbReference type="SAM" id="SignalP"/>
    </source>
</evidence>
<evidence type="ECO:0000313" key="4">
    <source>
        <dbReference type="Proteomes" id="UP000199520"/>
    </source>
</evidence>
<dbReference type="GO" id="GO:0022857">
    <property type="term" value="F:transmembrane transporter activity"/>
    <property type="evidence" value="ECO:0007669"/>
    <property type="project" value="InterPro"/>
</dbReference>
<reference evidence="4" key="1">
    <citation type="submission" date="2016-10" db="EMBL/GenBank/DDBJ databases">
        <authorList>
            <person name="Varghese N."/>
            <person name="Submissions S."/>
        </authorList>
    </citation>
    <scope>NUCLEOTIDE SEQUENCE [LARGE SCALE GENOMIC DNA]</scope>
    <source>
        <strain evidence="4">DSM 13327</strain>
    </source>
</reference>
<sequence length="306" mass="34658">MSKRISRFRMFLLLSMAAVLLVVTGCSSNPASSDQVKEKKVTIKAGSKDFTESLILGELYSLALENAGYTVERKLNLGSAIVHNALTNGDIDFYPEYTGTGLLTVLKETPKFDSKEVYREVSAKYKEKFKLIWLDPSAANDSQGLVMNKRAAEQYQIRTISDLQKHASQIRFASQGQFDERADGLPALVKVYGSFDFKDRKLYDNGIKYDVLHNDKADLAVAYTTEGELSKDEFVVLEDDKHVWPPYNIAPVIRQDVVEKYPEIKDILNKVTAKLDNKTVIMLNAEVDIKKREYNEVAKEFFNTIK</sequence>
<evidence type="ECO:0000313" key="3">
    <source>
        <dbReference type="EMBL" id="SFM02233.1"/>
    </source>
</evidence>
<dbReference type="InterPro" id="IPR007210">
    <property type="entry name" value="ABC_Gly_betaine_transp_sub-bd"/>
</dbReference>
<dbReference type="OrthoDB" id="9801163at2"/>
<dbReference type="GO" id="GO:0043190">
    <property type="term" value="C:ATP-binding cassette (ABC) transporter complex"/>
    <property type="evidence" value="ECO:0007669"/>
    <property type="project" value="InterPro"/>
</dbReference>
<keyword evidence="4" id="KW-1185">Reference proteome</keyword>
<protein>
    <submittedName>
        <fullName evidence="3">Osmoprotectant transport system substrate-binding protein</fullName>
    </submittedName>
</protein>
<name>A0A1I4MGQ7_9FIRM</name>
<dbReference type="AlphaFoldDB" id="A0A1I4MGQ7"/>
<dbReference type="RefSeq" id="WP_090939798.1">
    <property type="nucleotide sequence ID" value="NZ_FOTS01000033.1"/>
</dbReference>
<feature type="signal peptide" evidence="1">
    <location>
        <begin position="1"/>
        <end position="31"/>
    </location>
</feature>
<dbReference type="SUPFAM" id="SSF53850">
    <property type="entry name" value="Periplasmic binding protein-like II"/>
    <property type="match status" value="1"/>
</dbReference>
<feature type="chain" id="PRO_5038946690" evidence="1">
    <location>
        <begin position="32"/>
        <end position="306"/>
    </location>
</feature>
<dbReference type="STRING" id="1123291.SAMN04490355_103344"/>